<evidence type="ECO:0000313" key="1">
    <source>
        <dbReference type="EMBL" id="SCB53147.1"/>
    </source>
</evidence>
<dbReference type="Gene3D" id="3.40.50.150">
    <property type="entry name" value="Vaccinia Virus protein VP39"/>
    <property type="match status" value="1"/>
</dbReference>
<dbReference type="Pfam" id="PF13489">
    <property type="entry name" value="Methyltransf_23"/>
    <property type="match status" value="1"/>
</dbReference>
<organism evidence="1 2">
    <name type="scientific">Bradyrhizobium yuanmingense</name>
    <dbReference type="NCBI Taxonomy" id="108015"/>
    <lineage>
        <taxon>Bacteria</taxon>
        <taxon>Pseudomonadati</taxon>
        <taxon>Pseudomonadota</taxon>
        <taxon>Alphaproteobacteria</taxon>
        <taxon>Hyphomicrobiales</taxon>
        <taxon>Nitrobacteraceae</taxon>
        <taxon>Bradyrhizobium</taxon>
    </lineage>
</organism>
<reference evidence="1 2" key="1">
    <citation type="submission" date="2016-08" db="EMBL/GenBank/DDBJ databases">
        <authorList>
            <person name="Seilhamer J.J."/>
        </authorList>
    </citation>
    <scope>NUCLEOTIDE SEQUENCE [LARGE SCALE GENOMIC DNA]</scope>
    <source>
        <strain evidence="1 2">CCBAU 10071</strain>
    </source>
</reference>
<evidence type="ECO:0000313" key="2">
    <source>
        <dbReference type="Proteomes" id="UP000183174"/>
    </source>
</evidence>
<dbReference type="CDD" id="cd02440">
    <property type="entry name" value="AdoMet_MTases"/>
    <property type="match status" value="1"/>
</dbReference>
<dbReference type="AlphaFoldDB" id="A0A1C3XLL0"/>
<dbReference type="Proteomes" id="UP000183174">
    <property type="component" value="Unassembled WGS sequence"/>
</dbReference>
<accession>A0A1C3XLL0</accession>
<name>A0A1C3XLL0_9BRAD</name>
<keyword evidence="1" id="KW-0808">Transferase</keyword>
<sequence>MIQLGGEPVSSDDELRNLYQTRLAELGFCPEMMFYRDKNQHELKLLAIAEQLRLLQAGAPMSLLEIGCGYGELARFYTSTGDYLGIDIVPEFVSEAKERNPGLSYMEKSAFETDISQFDVCVLPGVLSGVPDSPGLLKRALQLSRRYIVFDVTLSNRLPSSFSSLFRWDSNELASLLNGEGFASVRVLDMGRSWVVLTASRVTLSAVSPSFRPCIGVRRATGDGSEKRRRTLYRDSPHL</sequence>
<keyword evidence="1" id="KW-0489">Methyltransferase</keyword>
<dbReference type="InterPro" id="IPR029063">
    <property type="entry name" value="SAM-dependent_MTases_sf"/>
</dbReference>
<dbReference type="SUPFAM" id="SSF53335">
    <property type="entry name" value="S-adenosyl-L-methionine-dependent methyltransferases"/>
    <property type="match status" value="1"/>
</dbReference>
<protein>
    <submittedName>
        <fullName evidence="1">Methyltransferase domain-containing protein</fullName>
    </submittedName>
</protein>
<dbReference type="RefSeq" id="WP_141697798.1">
    <property type="nucleotide sequence ID" value="NZ_FMAE01000050.1"/>
</dbReference>
<dbReference type="GO" id="GO:0008168">
    <property type="term" value="F:methyltransferase activity"/>
    <property type="evidence" value="ECO:0007669"/>
    <property type="project" value="UniProtKB-KW"/>
</dbReference>
<dbReference type="EMBL" id="FMAE01000050">
    <property type="protein sequence ID" value="SCB53147.1"/>
    <property type="molecule type" value="Genomic_DNA"/>
</dbReference>
<proteinExistence type="predicted"/>
<gene>
    <name evidence="1" type="ORF">GA0061099_10507</name>
</gene>
<dbReference type="GO" id="GO:0032259">
    <property type="term" value="P:methylation"/>
    <property type="evidence" value="ECO:0007669"/>
    <property type="project" value="UniProtKB-KW"/>
</dbReference>